<reference evidence="11 12" key="1">
    <citation type="submission" date="2014-09" db="EMBL/GenBank/DDBJ databases">
        <authorList>
            <person name="Magalhaes I.L.F."/>
            <person name="Oliveira U."/>
            <person name="Santos F.R."/>
            <person name="Vidigal T.H.D.A."/>
            <person name="Brescovit A.D."/>
            <person name="Santos A.J."/>
        </authorList>
    </citation>
    <scope>NUCLEOTIDE SEQUENCE [LARGE SCALE GENOMIC DNA]</scope>
</reference>
<dbReference type="STRING" id="401625.A0A0P1BG89"/>
<keyword evidence="6" id="KW-0560">Oxidoreductase</keyword>
<dbReference type="PROSITE" id="PS50292">
    <property type="entry name" value="PEROXIDASE_3"/>
    <property type="match status" value="1"/>
</dbReference>
<dbReference type="GO" id="GO:0006979">
    <property type="term" value="P:response to oxidative stress"/>
    <property type="evidence" value="ECO:0007669"/>
    <property type="project" value="InterPro"/>
</dbReference>
<dbReference type="SUPFAM" id="SSF48264">
    <property type="entry name" value="Cytochrome P450"/>
    <property type="match status" value="1"/>
</dbReference>
<dbReference type="Gene3D" id="1.10.640.10">
    <property type="entry name" value="Haem peroxidase domain superfamily, animal type"/>
    <property type="match status" value="1"/>
</dbReference>
<dbReference type="PANTHER" id="PTHR11903:SF37">
    <property type="entry name" value="PSI-PRODUCING OXYGENASE A"/>
    <property type="match status" value="1"/>
</dbReference>
<keyword evidence="4 9" id="KW-0479">Metal-binding</keyword>
<dbReference type="Pfam" id="PF00067">
    <property type="entry name" value="p450"/>
    <property type="match status" value="1"/>
</dbReference>
<dbReference type="InterPro" id="IPR036396">
    <property type="entry name" value="Cyt_P450_sf"/>
</dbReference>
<dbReference type="InterPro" id="IPR001128">
    <property type="entry name" value="Cyt_P450"/>
</dbReference>
<dbReference type="PROSITE" id="PS00086">
    <property type="entry name" value="CYTOCHROME_P450"/>
    <property type="match status" value="1"/>
</dbReference>
<dbReference type="Pfam" id="PF03098">
    <property type="entry name" value="An_peroxidase"/>
    <property type="match status" value="1"/>
</dbReference>
<protein>
    <recommendedName>
        <fullName evidence="3">linoleate 8R-lipoxygenase</fullName>
        <ecNumber evidence="3">1.13.11.60</ecNumber>
    </recommendedName>
</protein>
<dbReference type="Proteomes" id="UP000054845">
    <property type="component" value="Unassembled WGS sequence"/>
</dbReference>
<comment type="catalytic activity">
    <reaction evidence="1">
        <text>(9Z,12Z)-octadecadienoate + O2 = (8R,9Z,12Z)-8-hydroperoxyoctadeca-9,12-dienoate</text>
        <dbReference type="Rhea" id="RHEA:25395"/>
        <dbReference type="ChEBI" id="CHEBI:15379"/>
        <dbReference type="ChEBI" id="CHEBI:30245"/>
        <dbReference type="ChEBI" id="CHEBI:58659"/>
        <dbReference type="EC" id="1.13.11.60"/>
    </reaction>
</comment>
<name>A0A0P1BG89_9BASI</name>
<dbReference type="GO" id="GO:0004601">
    <property type="term" value="F:peroxidase activity"/>
    <property type="evidence" value="ECO:0007669"/>
    <property type="project" value="UniProtKB-KW"/>
</dbReference>
<dbReference type="OrthoDB" id="823504at2759"/>
<dbReference type="GO" id="GO:0016853">
    <property type="term" value="F:isomerase activity"/>
    <property type="evidence" value="ECO:0007669"/>
    <property type="project" value="UniProtKB-KW"/>
</dbReference>
<evidence type="ECO:0000256" key="4">
    <source>
        <dbReference type="ARBA" id="ARBA00022723"/>
    </source>
</evidence>
<dbReference type="AlphaFoldDB" id="A0A0P1BG89"/>
<dbReference type="InterPro" id="IPR019791">
    <property type="entry name" value="Haem_peroxidase_animal"/>
</dbReference>
<keyword evidence="12" id="KW-1185">Reference proteome</keyword>
<feature type="binding site" description="axial binding residue" evidence="9">
    <location>
        <position position="374"/>
    </location>
    <ligand>
        <name>heme b</name>
        <dbReference type="ChEBI" id="CHEBI:60344"/>
    </ligand>
    <ligandPart>
        <name>Fe</name>
        <dbReference type="ChEBI" id="CHEBI:18248"/>
    </ligandPart>
</feature>
<dbReference type="InterPro" id="IPR017972">
    <property type="entry name" value="Cyt_P450_CS"/>
</dbReference>
<evidence type="ECO:0000256" key="7">
    <source>
        <dbReference type="ARBA" id="ARBA00023004"/>
    </source>
</evidence>
<dbReference type="SUPFAM" id="SSF48113">
    <property type="entry name" value="Heme-dependent peroxidases"/>
    <property type="match status" value="1"/>
</dbReference>
<dbReference type="InterPro" id="IPR010255">
    <property type="entry name" value="Haem_peroxidase_sf"/>
</dbReference>
<organism evidence="11 12">
    <name type="scientific">Ceraceosorus bombacis</name>
    <dbReference type="NCBI Taxonomy" id="401625"/>
    <lineage>
        <taxon>Eukaryota</taxon>
        <taxon>Fungi</taxon>
        <taxon>Dikarya</taxon>
        <taxon>Basidiomycota</taxon>
        <taxon>Ustilaginomycotina</taxon>
        <taxon>Exobasidiomycetes</taxon>
        <taxon>Ceraceosorales</taxon>
        <taxon>Ceraceosoraceae</taxon>
        <taxon>Ceraceosorus</taxon>
    </lineage>
</organism>
<keyword evidence="5" id="KW-0223">Dioxygenase</keyword>
<evidence type="ECO:0000256" key="3">
    <source>
        <dbReference type="ARBA" id="ARBA00013239"/>
    </source>
</evidence>
<evidence type="ECO:0000256" key="6">
    <source>
        <dbReference type="ARBA" id="ARBA00023002"/>
    </source>
</evidence>
<dbReference type="GO" id="GO:0052878">
    <property type="term" value="F:linoleate 8R-lipoxygenase activity"/>
    <property type="evidence" value="ECO:0007669"/>
    <property type="project" value="UniProtKB-EC"/>
</dbReference>
<proteinExistence type="predicted"/>
<dbReference type="EMBL" id="CCYA01000252">
    <property type="protein sequence ID" value="CEH15115.1"/>
    <property type="molecule type" value="Genomic_DNA"/>
</dbReference>
<feature type="region of interest" description="Disordered" evidence="10">
    <location>
        <begin position="1134"/>
        <end position="1161"/>
    </location>
</feature>
<keyword evidence="8" id="KW-0413">Isomerase</keyword>
<sequence length="1161" mass="127681">MSAILSKFESALAHRSSKDGLTDAEVSLALGVPPSPLSSHVPGVITTARDVVHTVTKSVFDGTALRNITALVQLSGQLFAPGAPLDDRKYLLERVVQLLADTNGSIASTLVGNQLVATLFADLQHPPVTIMGRENEFRSVDGSGNNPYQPTLGAARTPYARNAQRKAPLVTPDAGIVFDTLLARKGFKSHPQGIASLLFSMANLIIHDAFRTSPKDAQVNLNSSYLDMQWLYGNDEQSQKSIRTFSQGMIFPDTIADMRLALMTPSSTALAMMFARNHNFIAKKLWQLDEGDRLKNMAGDKERDYDNFHRARLVNCGFYVNVILRDYIPAILALQGNEWYLNPLEDIRGLDGARVPRATGNQVASEFNILYRWHCTTSMEDEKWLNDTFIKMFPNKYADEVTVADFRDGAHNLAKKLGSDPPKWELHGWERDSQGKFDDSVLAKTLQDATEEVAGAFRARGVPEWMRVIDILGMNQAREQGLCTLNEFRASLGLTRLANFAEWNSDPEVQKAAEKLYGHIDQLELFPGLLAEEPKPAQPASGLCPGHTISRAILSDAASLIRGDRFYTSDFTSSALTTWGFQYATQPQAGSQGVVAKMLFNCLPTEYATSNSTFALYPFMTPPAMLKVLEGYGKADEYTIQRPGRSSKWHGTTTWHGAHSVFMNTKSGHCPYAPRIANCSQSNDAVFVMGVNDRKEHAPQREALDQLFFGNDFKRKTAAFLEQKTKELLVEKSIQAGNKTSLVDIVADVTILSFTAWAADHWAIPLREQLPGAPTLQELYIALATQFAHVFCNFDFMAGVQAQLRAGAQKSGALIEKIVGARMWTINTPVVKNVLPFVQHFTSLFGPRGENLVEPSKSSVEFYRAAWASSGDQTSDHFKSVVTKVHGLMISSIATQTQQAALILEVFLRPEHDKHLKRLHELANGQWTASDEQEFVGYLWEGMRLNPQAPVCPRTAVDDFSIRDGEDEIRVKKGDSIFVGQKAANYDASVFPNPKEIDPFRPNRESYMLFGVGMHRCLGEGLLDTSLAAVLKPIFALPNLRTAPGPTGRFSKSSMTLPGGTEVYTYQLFGADWPFPTSLQVLYGAPAPAPAINLPERTASQASLISDSTHGHKRNFASEATSIGSSFSGHASLSSLGDLATPASEKQKGSPDAVNTDLPSQ</sequence>
<dbReference type="PANTHER" id="PTHR11903">
    <property type="entry name" value="PROSTAGLANDIN G/H SYNTHASE"/>
    <property type="match status" value="1"/>
</dbReference>
<dbReference type="GO" id="GO:0006631">
    <property type="term" value="P:fatty acid metabolic process"/>
    <property type="evidence" value="ECO:0007669"/>
    <property type="project" value="UniProtKB-ARBA"/>
</dbReference>
<keyword evidence="11" id="KW-0575">Peroxidase</keyword>
<evidence type="ECO:0000256" key="2">
    <source>
        <dbReference type="ARBA" id="ARBA00011881"/>
    </source>
</evidence>
<evidence type="ECO:0000313" key="11">
    <source>
        <dbReference type="EMBL" id="CEH15115.1"/>
    </source>
</evidence>
<evidence type="ECO:0000256" key="10">
    <source>
        <dbReference type="SAM" id="MobiDB-lite"/>
    </source>
</evidence>
<evidence type="ECO:0000256" key="5">
    <source>
        <dbReference type="ARBA" id="ARBA00022964"/>
    </source>
</evidence>
<keyword evidence="9" id="KW-0349">Heme</keyword>
<dbReference type="InterPro" id="IPR037120">
    <property type="entry name" value="Haem_peroxidase_sf_animal"/>
</dbReference>
<evidence type="ECO:0000256" key="1">
    <source>
        <dbReference type="ARBA" id="ARBA00000699"/>
    </source>
</evidence>
<evidence type="ECO:0000256" key="9">
    <source>
        <dbReference type="PIRSR" id="PIRSR619791-2"/>
    </source>
</evidence>
<evidence type="ECO:0000313" key="12">
    <source>
        <dbReference type="Proteomes" id="UP000054845"/>
    </source>
</evidence>
<dbReference type="EC" id="1.13.11.60" evidence="3"/>
<dbReference type="GO" id="GO:0005506">
    <property type="term" value="F:iron ion binding"/>
    <property type="evidence" value="ECO:0007669"/>
    <property type="project" value="InterPro"/>
</dbReference>
<accession>A0A0P1BG89</accession>
<comment type="subunit">
    <text evidence="2">Homotetramer.</text>
</comment>
<dbReference type="GO" id="GO:0016705">
    <property type="term" value="F:oxidoreductase activity, acting on paired donors, with incorporation or reduction of molecular oxygen"/>
    <property type="evidence" value="ECO:0007669"/>
    <property type="project" value="InterPro"/>
</dbReference>
<evidence type="ECO:0000256" key="8">
    <source>
        <dbReference type="ARBA" id="ARBA00023235"/>
    </source>
</evidence>
<dbReference type="GO" id="GO:0004497">
    <property type="term" value="F:monooxygenase activity"/>
    <property type="evidence" value="ECO:0007669"/>
    <property type="project" value="InterPro"/>
</dbReference>
<dbReference type="Gene3D" id="1.10.630.10">
    <property type="entry name" value="Cytochrome P450"/>
    <property type="match status" value="1"/>
</dbReference>
<dbReference type="InterPro" id="IPR050783">
    <property type="entry name" value="Oxylipin_biosynth_metab"/>
</dbReference>
<keyword evidence="7 9" id="KW-0408">Iron</keyword>
<dbReference type="GO" id="GO:0020037">
    <property type="term" value="F:heme binding"/>
    <property type="evidence" value="ECO:0007669"/>
    <property type="project" value="InterPro"/>
</dbReference>